<accession>A0A450TTA1</accession>
<evidence type="ECO:0000259" key="1">
    <source>
        <dbReference type="SMART" id="SM00382"/>
    </source>
</evidence>
<dbReference type="SMART" id="SM00382">
    <property type="entry name" value="AAA"/>
    <property type="match status" value="1"/>
</dbReference>
<dbReference type="Gene3D" id="3.40.50.300">
    <property type="entry name" value="P-loop containing nucleotide triphosphate hydrolases"/>
    <property type="match status" value="1"/>
</dbReference>
<proteinExistence type="predicted"/>
<dbReference type="EMBL" id="CAADFE010000029">
    <property type="protein sequence ID" value="VFJ71928.1"/>
    <property type="molecule type" value="Genomic_DNA"/>
</dbReference>
<sequence length="359" mass="40887">MLQKIKITGLFDQFDYEIELKPEGITILTGPNGYGKTTILKAIYAFTQRNILFLLDLPFSEIVLLHSGEEISVAKESSFSLPTKWHRDLLSTYFIQEQRLFKRKPGEIANKPPSDGSDLAGEVKGVLEHSIEEYASELSSRHMKNALAEASKISQELDGSFPERLFQESGSIDEQEFNRRYETVRQRQNALSRYGLSTAREGQQASFKEENARALLVYLDDTEKKLAVFDEILERLDLFSSILDKKQFANKAIEISLEFGFRFKTDDGKELPLTALSSGEQQEVVLLYELLFKVEPGALVLIDEPETSLHVAWQREFLDDLSRIVASRGIQVLLATHSPQIIGTHWDWVVDLWENSGHE</sequence>
<dbReference type="AlphaFoldDB" id="A0A450TTA1"/>
<dbReference type="InterPro" id="IPR027417">
    <property type="entry name" value="P-loop_NTPase"/>
</dbReference>
<protein>
    <submittedName>
        <fullName evidence="2">AAA ATPase domain-containing protein</fullName>
    </submittedName>
</protein>
<dbReference type="GO" id="GO:0005524">
    <property type="term" value="F:ATP binding"/>
    <property type="evidence" value="ECO:0007669"/>
    <property type="project" value="InterPro"/>
</dbReference>
<dbReference type="InterPro" id="IPR003593">
    <property type="entry name" value="AAA+_ATPase"/>
</dbReference>
<dbReference type="SUPFAM" id="SSF52540">
    <property type="entry name" value="P-loop containing nucleoside triphosphate hydrolases"/>
    <property type="match status" value="1"/>
</dbReference>
<gene>
    <name evidence="2" type="ORF">BECKFW1821C_GA0114237_102923</name>
</gene>
<dbReference type="PANTHER" id="PTHR43581">
    <property type="entry name" value="ATP/GTP PHOSPHATASE"/>
    <property type="match status" value="1"/>
</dbReference>
<dbReference type="GO" id="GO:0016887">
    <property type="term" value="F:ATP hydrolysis activity"/>
    <property type="evidence" value="ECO:0007669"/>
    <property type="project" value="InterPro"/>
</dbReference>
<dbReference type="Pfam" id="PF13304">
    <property type="entry name" value="AAA_21"/>
    <property type="match status" value="1"/>
</dbReference>
<organism evidence="2">
    <name type="scientific">Candidatus Kentrum sp. FW</name>
    <dbReference type="NCBI Taxonomy" id="2126338"/>
    <lineage>
        <taxon>Bacteria</taxon>
        <taxon>Pseudomonadati</taxon>
        <taxon>Pseudomonadota</taxon>
        <taxon>Gammaproteobacteria</taxon>
        <taxon>Candidatus Kentrum</taxon>
    </lineage>
</organism>
<feature type="domain" description="AAA+ ATPase" evidence="1">
    <location>
        <begin position="22"/>
        <end position="352"/>
    </location>
</feature>
<dbReference type="InterPro" id="IPR051396">
    <property type="entry name" value="Bact_Antivir_Def_Nuclease"/>
</dbReference>
<dbReference type="InterPro" id="IPR003959">
    <property type="entry name" value="ATPase_AAA_core"/>
</dbReference>
<reference evidence="2" key="1">
    <citation type="submission" date="2019-02" db="EMBL/GenBank/DDBJ databases">
        <authorList>
            <person name="Gruber-Vodicka R. H."/>
            <person name="Seah K. B. B."/>
        </authorList>
    </citation>
    <scope>NUCLEOTIDE SEQUENCE</scope>
    <source>
        <strain evidence="2">BECK_BZ131</strain>
    </source>
</reference>
<name>A0A450TTA1_9GAMM</name>
<dbReference type="PANTHER" id="PTHR43581:SF2">
    <property type="entry name" value="EXCINUCLEASE ATPASE SUBUNIT"/>
    <property type="match status" value="1"/>
</dbReference>
<evidence type="ECO:0000313" key="2">
    <source>
        <dbReference type="EMBL" id="VFJ71928.1"/>
    </source>
</evidence>